<protein>
    <submittedName>
        <fullName evidence="3">Uncharacterized protein</fullName>
    </submittedName>
</protein>
<proteinExistence type="predicted"/>
<dbReference type="OrthoDB" id="8251006at2759"/>
<dbReference type="GO" id="GO:0062129">
    <property type="term" value="C:chitin-based extracellular matrix"/>
    <property type="evidence" value="ECO:0007669"/>
    <property type="project" value="TreeGrafter"/>
</dbReference>
<dbReference type="PANTHER" id="PTHR10380:SF206">
    <property type="entry name" value="GH27759P"/>
    <property type="match status" value="1"/>
</dbReference>
<evidence type="ECO:0000256" key="2">
    <source>
        <dbReference type="SAM" id="MobiDB-lite"/>
    </source>
</evidence>
<dbReference type="AlphaFoldDB" id="A0A8W7I2N2"/>
<dbReference type="Pfam" id="PF00379">
    <property type="entry name" value="Chitin_bind_4"/>
    <property type="match status" value="1"/>
</dbReference>
<reference evidence="3" key="2">
    <citation type="submission" date="2022-10" db="UniProtKB">
        <authorList>
            <consortium name="EnsemblMetazoa"/>
        </authorList>
    </citation>
    <scope>IDENTIFICATION</scope>
    <source>
        <strain evidence="3">LVP_AGWG</strain>
    </source>
</reference>
<keyword evidence="1" id="KW-0193">Cuticle</keyword>
<dbReference type="EnsemblMetazoa" id="AAEL011459-RC">
    <property type="protein sequence ID" value="AAEL011459-PC"/>
    <property type="gene ID" value="AAEL011459"/>
</dbReference>
<dbReference type="EnsemblMetazoa" id="AAEL011459-RD">
    <property type="protein sequence ID" value="AAEL011459-PD"/>
    <property type="gene ID" value="AAEL011459"/>
</dbReference>
<dbReference type="InterPro" id="IPR050468">
    <property type="entry name" value="Cuticle_Struct_Prot"/>
</dbReference>
<evidence type="ECO:0000313" key="4">
    <source>
        <dbReference type="Proteomes" id="UP000008820"/>
    </source>
</evidence>
<sequence>MKLFRTSTGSRKSFLSVLPIYLDGVNASWGTPESNQYHIQTDEGPERYFRYQTDNGQFRKEKRLQDGTVIGTDAWIDASGYLRQKDYIADDKGYRILKSKTVYVGRDLPIQDAIKSVKNRPADSGVLVPHGPPYRPSPPPEPVAVVPSTPSPIAPPVTPGIKAVFIRPHSQPVSTNYLPANIARDQYVPLSRYYPTSTQRPDIFVPSSTPYSPLAGNDLSSTPIAVFGPASTPSPLADRSQAHLPPLVIYNTDQKRPNDYDHPTPRPEEPIYQLSNDLLPPKHQFIQVIPTPAHHRRRIPQDRRRPVYVEPISITSAAPFLERATPAPKPLVVPLSDNNLESQPTFNRDLLEPPPSYGQRYQPNRRSDHSYDGVSVTNNGFQYYLPRQYHEEANSGSSTREGSFGYIDPFGIRRVVYYNTGPGKGFVHRKNNRFVGFNATPYDPRPL</sequence>
<gene>
    <name evidence="3" type="primary">5566569</name>
</gene>
<keyword evidence="4" id="KW-1185">Reference proteome</keyword>
<dbReference type="PROSITE" id="PS51155">
    <property type="entry name" value="CHIT_BIND_RR_2"/>
    <property type="match status" value="2"/>
</dbReference>
<dbReference type="GO" id="GO:0008010">
    <property type="term" value="F:structural constituent of chitin-based larval cuticle"/>
    <property type="evidence" value="ECO:0007669"/>
    <property type="project" value="TreeGrafter"/>
</dbReference>
<dbReference type="Proteomes" id="UP000008820">
    <property type="component" value="Chromosome 2"/>
</dbReference>
<dbReference type="OMA" id="FRFQTAN"/>
<evidence type="ECO:0000313" key="3">
    <source>
        <dbReference type="EnsemblMetazoa" id="AAEL011459-PC"/>
    </source>
</evidence>
<name>A0A8W7I2N2_AEDAE</name>
<organism evidence="3 4">
    <name type="scientific">Aedes aegypti</name>
    <name type="common">Yellowfever mosquito</name>
    <name type="synonym">Culex aegypti</name>
    <dbReference type="NCBI Taxonomy" id="7159"/>
    <lineage>
        <taxon>Eukaryota</taxon>
        <taxon>Metazoa</taxon>
        <taxon>Ecdysozoa</taxon>
        <taxon>Arthropoda</taxon>
        <taxon>Hexapoda</taxon>
        <taxon>Insecta</taxon>
        <taxon>Pterygota</taxon>
        <taxon>Neoptera</taxon>
        <taxon>Endopterygota</taxon>
        <taxon>Diptera</taxon>
        <taxon>Nematocera</taxon>
        <taxon>Culicoidea</taxon>
        <taxon>Culicidae</taxon>
        <taxon>Culicinae</taxon>
        <taxon>Aedini</taxon>
        <taxon>Aedes</taxon>
        <taxon>Stegomyia</taxon>
    </lineage>
</organism>
<dbReference type="PANTHER" id="PTHR10380">
    <property type="entry name" value="CUTICLE PROTEIN"/>
    <property type="match status" value="1"/>
</dbReference>
<reference evidence="3 4" key="1">
    <citation type="submission" date="2017-06" db="EMBL/GenBank/DDBJ databases">
        <title>Aedes aegypti genome working group (AGWG) sequencing and assembly.</title>
        <authorList>
            <consortium name="Aedes aegypti Genome Working Group (AGWG)"/>
            <person name="Matthews B.J."/>
        </authorList>
    </citation>
    <scope>NUCLEOTIDE SEQUENCE [LARGE SCALE GENOMIC DNA]</scope>
    <source>
        <strain evidence="3 4">LVP_AGWG</strain>
    </source>
</reference>
<feature type="region of interest" description="Disordered" evidence="2">
    <location>
        <begin position="345"/>
        <end position="373"/>
    </location>
</feature>
<evidence type="ECO:0000256" key="1">
    <source>
        <dbReference type="PROSITE-ProRule" id="PRU00497"/>
    </source>
</evidence>
<dbReference type="InterPro" id="IPR000618">
    <property type="entry name" value="Insect_cuticle"/>
</dbReference>
<accession>A0A8W7I2N2</accession>